<dbReference type="InterPro" id="IPR013785">
    <property type="entry name" value="Aldolase_TIM"/>
</dbReference>
<dbReference type="Gene3D" id="3.20.20.70">
    <property type="entry name" value="Aldolase class I"/>
    <property type="match status" value="1"/>
</dbReference>
<organism evidence="1 2">
    <name type="scientific">Anaerocolumna jejuensis DSM 15929</name>
    <dbReference type="NCBI Taxonomy" id="1121322"/>
    <lineage>
        <taxon>Bacteria</taxon>
        <taxon>Bacillati</taxon>
        <taxon>Bacillota</taxon>
        <taxon>Clostridia</taxon>
        <taxon>Lachnospirales</taxon>
        <taxon>Lachnospiraceae</taxon>
        <taxon>Anaerocolumna</taxon>
    </lineage>
</organism>
<keyword evidence="2" id="KW-1185">Reference proteome</keyword>
<dbReference type="PANTHER" id="PTHR11228">
    <property type="entry name" value="RADICAL SAM DOMAIN PROTEIN"/>
    <property type="match status" value="1"/>
</dbReference>
<name>A0A1M6ZNM6_9FIRM</name>
<dbReference type="InterPro" id="IPR050377">
    <property type="entry name" value="Radical_SAM_PqqE_MftC-like"/>
</dbReference>
<dbReference type="SUPFAM" id="SSF102114">
    <property type="entry name" value="Radical SAM enzymes"/>
    <property type="match status" value="1"/>
</dbReference>
<dbReference type="InterPro" id="IPR058240">
    <property type="entry name" value="rSAM_sf"/>
</dbReference>
<dbReference type="CDD" id="cd01335">
    <property type="entry name" value="Radical_SAM"/>
    <property type="match status" value="1"/>
</dbReference>
<dbReference type="AlphaFoldDB" id="A0A1M6ZNM6"/>
<accession>A0A1M6ZNM6</accession>
<gene>
    <name evidence="1" type="ORF">SAMN02745136_04640</name>
</gene>
<dbReference type="EMBL" id="FRAC01000029">
    <property type="protein sequence ID" value="SHL31943.1"/>
    <property type="molecule type" value="Genomic_DNA"/>
</dbReference>
<protein>
    <recommendedName>
        <fullName evidence="3">4Fe-4S single cluster domain-containing protein</fullName>
    </recommendedName>
</protein>
<dbReference type="STRING" id="1121322.SAMN02745136_04640"/>
<proteinExistence type="predicted"/>
<sequence>MELSLVSQCATIANTLSIPSLALTGGEPTLRSDLSSIIVSIQDRYNGKISLTTNGAHLSELSPQIITPLHTVNLSMSSFNKEIYKKYQDVDPIKALTALNHFPALNKNLNVVVVKDNYQELNDIISYCVNHSLTLVLMFELKAYSEFDIIIQQYVLKEINKLGQVVFQFGATPSLAVNVSDSCRIIVKHPKLSALIQRSICKECTQSINCYERVCAARVYPNGVVSPCLNQVITFTNDTLLEKLKNTYALFNVNESLKIHIDNPYNIIFSPL</sequence>
<evidence type="ECO:0000313" key="1">
    <source>
        <dbReference type="EMBL" id="SHL31943.1"/>
    </source>
</evidence>
<evidence type="ECO:0008006" key="3">
    <source>
        <dbReference type="Google" id="ProtNLM"/>
    </source>
</evidence>
<dbReference type="PANTHER" id="PTHR11228:SF7">
    <property type="entry name" value="PQQA PEPTIDE CYCLASE"/>
    <property type="match status" value="1"/>
</dbReference>
<reference evidence="1 2" key="1">
    <citation type="submission" date="2016-11" db="EMBL/GenBank/DDBJ databases">
        <authorList>
            <person name="Jaros S."/>
            <person name="Januszkiewicz K."/>
            <person name="Wedrychowicz H."/>
        </authorList>
    </citation>
    <scope>NUCLEOTIDE SEQUENCE [LARGE SCALE GENOMIC DNA]</scope>
    <source>
        <strain evidence="1 2">DSM 15929</strain>
    </source>
</reference>
<evidence type="ECO:0000313" key="2">
    <source>
        <dbReference type="Proteomes" id="UP000184386"/>
    </source>
</evidence>
<dbReference type="Proteomes" id="UP000184386">
    <property type="component" value="Unassembled WGS sequence"/>
</dbReference>